<dbReference type="InterPro" id="IPR005064">
    <property type="entry name" value="BUG"/>
</dbReference>
<feature type="signal peptide" evidence="2">
    <location>
        <begin position="1"/>
        <end position="22"/>
    </location>
</feature>
<comment type="similarity">
    <text evidence="1">Belongs to the UPF0065 (bug) family.</text>
</comment>
<dbReference type="Proteomes" id="UP000428328">
    <property type="component" value="Chromosome"/>
</dbReference>
<dbReference type="Gene3D" id="3.40.190.150">
    <property type="entry name" value="Bordetella uptake gene, domain 1"/>
    <property type="match status" value="1"/>
</dbReference>
<sequence length="317" mass="34287">MRKVLIMCVLALLVAAVAPAYAEFPEKAVQIVVPWKPGGGSDISARIISDHMKELLPEPLVVTNIDGAAGLNGALHVSKARPDGYTVLWEHPGNLTVAPMVTKAKFRWNDFEPVGIAAKGSTALIVRGDSPFKTAKEALEAVKANPGKYRWALALNAVSHFTFLNISHAYGGLKAMFIPANGDKGRIVSLLGNNSDITTVGFASVKPYLKSGDLRVLAMVNTERSPFAPDVPTLKEIGVDASYDFLYSIFAPKGTPKENIMILSDAFKKALSDEGTISALREQCLVPFFKTPEETRSLWQAESDLYTDLAKENGLVK</sequence>
<dbReference type="EMBL" id="CP046400">
    <property type="protein sequence ID" value="QGY41838.1"/>
    <property type="molecule type" value="Genomic_DNA"/>
</dbReference>
<protein>
    <submittedName>
        <fullName evidence="3">Tripartite tricarboxylate transporter substrate binding protein</fullName>
    </submittedName>
</protein>
<gene>
    <name evidence="3" type="ORF">GM415_17490</name>
</gene>
<dbReference type="PIRSF" id="PIRSF017082">
    <property type="entry name" value="YflP"/>
    <property type="match status" value="1"/>
</dbReference>
<evidence type="ECO:0000256" key="2">
    <source>
        <dbReference type="SAM" id="SignalP"/>
    </source>
</evidence>
<name>A0A6I6JLG9_9BACT</name>
<dbReference type="KEGG" id="psel:GM415_17490"/>
<keyword evidence="4" id="KW-1185">Reference proteome</keyword>
<dbReference type="RefSeq" id="WP_158950471.1">
    <property type="nucleotide sequence ID" value="NZ_CP046400.1"/>
</dbReference>
<organism evidence="3 4">
    <name type="scientific">Pseudodesulfovibrio cashew</name>
    <dbReference type="NCBI Taxonomy" id="2678688"/>
    <lineage>
        <taxon>Bacteria</taxon>
        <taxon>Pseudomonadati</taxon>
        <taxon>Thermodesulfobacteriota</taxon>
        <taxon>Desulfovibrionia</taxon>
        <taxon>Desulfovibrionales</taxon>
        <taxon>Desulfovibrionaceae</taxon>
    </lineage>
</organism>
<dbReference type="PANTHER" id="PTHR42928">
    <property type="entry name" value="TRICARBOXYLATE-BINDING PROTEIN"/>
    <property type="match status" value="1"/>
</dbReference>
<dbReference type="CDD" id="cd07012">
    <property type="entry name" value="PBP2_Bug_TTT"/>
    <property type="match status" value="1"/>
</dbReference>
<dbReference type="AlphaFoldDB" id="A0A6I6JLG9"/>
<dbReference type="PANTHER" id="PTHR42928:SF5">
    <property type="entry name" value="BLR1237 PROTEIN"/>
    <property type="match status" value="1"/>
</dbReference>
<keyword evidence="2" id="KW-0732">Signal</keyword>
<dbReference type="Pfam" id="PF03401">
    <property type="entry name" value="TctC"/>
    <property type="match status" value="1"/>
</dbReference>
<dbReference type="Gene3D" id="3.40.190.10">
    <property type="entry name" value="Periplasmic binding protein-like II"/>
    <property type="match status" value="1"/>
</dbReference>
<feature type="chain" id="PRO_5026249551" evidence="2">
    <location>
        <begin position="23"/>
        <end position="317"/>
    </location>
</feature>
<proteinExistence type="inferred from homology"/>
<dbReference type="InterPro" id="IPR042100">
    <property type="entry name" value="Bug_dom1"/>
</dbReference>
<accession>A0A6I6JLG9</accession>
<evidence type="ECO:0000313" key="3">
    <source>
        <dbReference type="EMBL" id="QGY41838.1"/>
    </source>
</evidence>
<reference evidence="3 4" key="1">
    <citation type="submission" date="2019-11" db="EMBL/GenBank/DDBJ databases">
        <authorList>
            <person name="Zheng R.K."/>
            <person name="Sun C.M."/>
        </authorList>
    </citation>
    <scope>NUCLEOTIDE SEQUENCE [LARGE SCALE GENOMIC DNA]</scope>
    <source>
        <strain evidence="3 4">SRB007</strain>
    </source>
</reference>
<evidence type="ECO:0000313" key="4">
    <source>
        <dbReference type="Proteomes" id="UP000428328"/>
    </source>
</evidence>
<evidence type="ECO:0000256" key="1">
    <source>
        <dbReference type="ARBA" id="ARBA00006987"/>
    </source>
</evidence>